<organism evidence="11 12">
    <name type="scientific">Simonsiella muelleri ATCC 29453</name>
    <dbReference type="NCBI Taxonomy" id="641147"/>
    <lineage>
        <taxon>Bacteria</taxon>
        <taxon>Pseudomonadati</taxon>
        <taxon>Pseudomonadota</taxon>
        <taxon>Betaproteobacteria</taxon>
        <taxon>Neisseriales</taxon>
        <taxon>Neisseriaceae</taxon>
        <taxon>Simonsiella</taxon>
    </lineage>
</organism>
<keyword evidence="2" id="KW-1003">Cell membrane</keyword>
<dbReference type="InterPro" id="IPR000917">
    <property type="entry name" value="Sulfatase_N"/>
</dbReference>
<evidence type="ECO:0000256" key="1">
    <source>
        <dbReference type="ARBA" id="ARBA00004429"/>
    </source>
</evidence>
<evidence type="ECO:0000259" key="9">
    <source>
        <dbReference type="Pfam" id="PF00884"/>
    </source>
</evidence>
<dbReference type="CDD" id="cd16017">
    <property type="entry name" value="LptA"/>
    <property type="match status" value="1"/>
</dbReference>
<dbReference type="GO" id="GO:0005886">
    <property type="term" value="C:plasma membrane"/>
    <property type="evidence" value="ECO:0007669"/>
    <property type="project" value="UniProtKB-SubCell"/>
</dbReference>
<keyword evidence="6 8" id="KW-1133">Transmembrane helix</keyword>
<name>V9HKT6_9NEIS</name>
<feature type="transmembrane region" description="Helical" evidence="8">
    <location>
        <begin position="16"/>
        <end position="33"/>
    </location>
</feature>
<keyword evidence="12" id="KW-1185">Reference proteome</keyword>
<evidence type="ECO:0000256" key="7">
    <source>
        <dbReference type="ARBA" id="ARBA00023136"/>
    </source>
</evidence>
<comment type="caution">
    <text evidence="11">The sequence shown here is derived from an EMBL/GenBank/DDBJ whole genome shotgun (WGS) entry which is preliminary data.</text>
</comment>
<proteinExistence type="predicted"/>
<evidence type="ECO:0000313" key="12">
    <source>
        <dbReference type="Proteomes" id="UP000017813"/>
    </source>
</evidence>
<evidence type="ECO:0000259" key="10">
    <source>
        <dbReference type="Pfam" id="PF08019"/>
    </source>
</evidence>
<feature type="transmembrane region" description="Helical" evidence="8">
    <location>
        <begin position="153"/>
        <end position="175"/>
    </location>
</feature>
<keyword evidence="4" id="KW-0808">Transferase</keyword>
<comment type="subcellular location">
    <subcellularLocation>
        <location evidence="1">Cell inner membrane</location>
        <topology evidence="1">Multi-pass membrane protein</topology>
    </subcellularLocation>
</comment>
<dbReference type="OrthoDB" id="9786870at2"/>
<dbReference type="PANTHER" id="PTHR30443">
    <property type="entry name" value="INNER MEMBRANE PROTEIN"/>
    <property type="match status" value="1"/>
</dbReference>
<evidence type="ECO:0000313" key="11">
    <source>
        <dbReference type="EMBL" id="EFG30769.2"/>
    </source>
</evidence>
<evidence type="ECO:0000256" key="5">
    <source>
        <dbReference type="ARBA" id="ARBA00022692"/>
    </source>
</evidence>
<evidence type="ECO:0000256" key="3">
    <source>
        <dbReference type="ARBA" id="ARBA00022519"/>
    </source>
</evidence>
<dbReference type="InterPro" id="IPR012549">
    <property type="entry name" value="EptA-like_N"/>
</dbReference>
<dbReference type="SUPFAM" id="SSF53649">
    <property type="entry name" value="Alkaline phosphatase-like"/>
    <property type="match status" value="1"/>
</dbReference>
<sequence length="548" mass="62597">MKFTFWQNWRLSSSKLILSLVIYFTLILNYPFIKKVFQSYQTIGTFHDYFIYTVPFVLMAACYVIFSLLLLPVVHKIIMPLIIVISAAISYNTLFFNVYFNRDMLDNVLQTTLPETARMMSVSYITWLLMLGVLPALAYILTRVQYRIWWREILQRLTGIAVALLVVVGVAAVFYQDYASFFRKHNNFKHIILPSNFIDAGISKIKRLRMANIPYQALGKDAKLAPTDGKRHVTVIVVGETTRAQNWGLNGYTHQTTPKLAERIQKGNHLINFPKVQSCGTATALSVPCMFSSFTRDNYNETYAKRQDNLLDTLKAADVTVQWVENNSDCKGVCQNIPTTNVIELNLPQYCTKGECLDNIMLPEMDKALKQDSQNLVLVLHTIGSHGPTYFERYTPAERLFTPTCDTEEINRCSNEQLTNTYDNSIVYLDQFLDKVIGKLEAHSDWQSALYYVSDHGESLGEDGVYLHGTPYAIAPKEQTSVPMIMWFSSAWAQQQPYDLACVKRVANQPYSHDNLFHTVLSMAHIQLNTVKQYDAKLDILASCMKSK</sequence>
<protein>
    <recommendedName>
        <fullName evidence="13">Phosphoethanolamine transferase eptA</fullName>
    </recommendedName>
</protein>
<dbReference type="GO" id="GO:0016776">
    <property type="term" value="F:phosphotransferase activity, phosphate group as acceptor"/>
    <property type="evidence" value="ECO:0007669"/>
    <property type="project" value="TreeGrafter"/>
</dbReference>
<dbReference type="Pfam" id="PF00884">
    <property type="entry name" value="Sulfatase"/>
    <property type="match status" value="1"/>
</dbReference>
<dbReference type="RefSeq" id="WP_002642529.1">
    <property type="nucleotide sequence ID" value="NZ_CP019448.1"/>
</dbReference>
<keyword evidence="5 8" id="KW-0812">Transmembrane</keyword>
<dbReference type="InterPro" id="IPR017850">
    <property type="entry name" value="Alkaline_phosphatase_core_sf"/>
</dbReference>
<dbReference type="GO" id="GO:0009244">
    <property type="term" value="P:lipopolysaccharide core region biosynthetic process"/>
    <property type="evidence" value="ECO:0007669"/>
    <property type="project" value="TreeGrafter"/>
</dbReference>
<feature type="domain" description="Phosphoethanolamine transferase N-terminal" evidence="10">
    <location>
        <begin position="58"/>
        <end position="206"/>
    </location>
</feature>
<reference evidence="11 12" key="2">
    <citation type="submission" date="2011-10" db="EMBL/GenBank/DDBJ databases">
        <title>The Genome Sequence of Simonsiella muelleri ATCC 29453.</title>
        <authorList>
            <consortium name="The Broad Institute Genome Sequencing Platform"/>
            <consortium name="The Broad Institute Genome Sequencing Center for Infectious Disease"/>
            <person name="Earl A."/>
            <person name="Ward D."/>
            <person name="Feldgarden M."/>
            <person name="Gevers D."/>
            <person name="Izard J."/>
            <person name="Baranova O.V."/>
            <person name="Blanton J.M."/>
            <person name="Tanner A.C."/>
            <person name="Dewhirst F."/>
            <person name="Young S.K."/>
            <person name="Zeng Q."/>
            <person name="Gargeya S."/>
            <person name="Fitzgerald M."/>
            <person name="Haas B."/>
            <person name="Abouelleil A."/>
            <person name="Alvarado L."/>
            <person name="Arachchi H.M."/>
            <person name="Berlin A."/>
            <person name="Brown A."/>
            <person name="Chapman S.B."/>
            <person name="Chen Z."/>
            <person name="Dunbar C."/>
            <person name="Freedman E."/>
            <person name="Gearin G."/>
            <person name="Goldberg J."/>
            <person name="Griggs A."/>
            <person name="Gujja S."/>
            <person name="Heiman D."/>
            <person name="Howarth C."/>
            <person name="Larson L."/>
            <person name="Lui A."/>
            <person name="MacDonald P.J.P."/>
            <person name="Montmayeur A."/>
            <person name="Murphy C."/>
            <person name="Neiman D."/>
            <person name="Pearson M."/>
            <person name="Priest M."/>
            <person name="Roberts A."/>
            <person name="Saif S."/>
            <person name="Shea T."/>
            <person name="Shenoy N."/>
            <person name="Sisk P."/>
            <person name="Stolte C."/>
            <person name="Sykes S."/>
            <person name="Wortman J."/>
            <person name="Nusbaum C."/>
            <person name="Birren B."/>
        </authorList>
    </citation>
    <scope>NUCLEOTIDE SEQUENCE [LARGE SCALE GENOMIC DNA]</scope>
    <source>
        <strain evidence="11 12">ATCC 29453</strain>
    </source>
</reference>
<feature type="transmembrane region" description="Helical" evidence="8">
    <location>
        <begin position="120"/>
        <end position="141"/>
    </location>
</feature>
<feature type="transmembrane region" description="Helical" evidence="8">
    <location>
        <begin position="49"/>
        <end position="71"/>
    </location>
</feature>
<dbReference type="HOGENOM" id="CLU_018534_1_0_4"/>
<dbReference type="KEGG" id="smur:BWP33_06805"/>
<keyword evidence="3" id="KW-0997">Cell inner membrane</keyword>
<reference evidence="11 12" key="1">
    <citation type="submission" date="2010-03" db="EMBL/GenBank/DDBJ databases">
        <authorList>
            <consortium name="The Broad Institute Genome Sequencing Platform"/>
            <person name="Ward D."/>
            <person name="Earl A."/>
            <person name="Feldgarden M."/>
            <person name="Gevers D."/>
            <person name="Young S."/>
            <person name="Zeng Q."/>
            <person name="Koehrsen M."/>
            <person name="Alvarado L."/>
            <person name="Berlin A.M."/>
            <person name="Borenstein D."/>
            <person name="Chapman S.B."/>
            <person name="Chen Z."/>
            <person name="Engels R."/>
            <person name="Freedman E."/>
            <person name="Gellesch M."/>
            <person name="Goldberg J."/>
            <person name="Griggs A."/>
            <person name="Gujja S."/>
            <person name="Heilman E.R."/>
            <person name="Heiman D.I."/>
            <person name="Hepburn T.A."/>
            <person name="Howarth C."/>
            <person name="Jen D."/>
            <person name="Larson L."/>
            <person name="Mehta T."/>
            <person name="Park D."/>
            <person name="Pearson M."/>
            <person name="Richards J."/>
            <person name="Roberts A."/>
            <person name="Saif S."/>
            <person name="Shea T.D."/>
            <person name="Shenoy N."/>
            <person name="Sisk P."/>
            <person name="Stolte C."/>
            <person name="Sykes S.N."/>
            <person name="Walk T."/>
            <person name="White J."/>
            <person name="Yandava C."/>
            <person name="Izard J."/>
            <person name="Baranova O.V."/>
            <person name="Blanton J.M."/>
            <person name="Tanner A.C."/>
            <person name="Dewhirst F."/>
            <person name="Haas B."/>
            <person name="Nusbaum C."/>
            <person name="Birren B."/>
        </authorList>
    </citation>
    <scope>NUCLEOTIDE SEQUENCE [LARGE SCALE GENOMIC DNA]</scope>
    <source>
        <strain evidence="11 12">ATCC 29453</strain>
    </source>
</reference>
<dbReference type="InterPro" id="IPR040423">
    <property type="entry name" value="PEA_transferase"/>
</dbReference>
<evidence type="ECO:0000256" key="8">
    <source>
        <dbReference type="SAM" id="Phobius"/>
    </source>
</evidence>
<dbReference type="EMBL" id="ADCY02000046">
    <property type="protein sequence ID" value="EFG30769.2"/>
    <property type="molecule type" value="Genomic_DNA"/>
</dbReference>
<evidence type="ECO:0000256" key="4">
    <source>
        <dbReference type="ARBA" id="ARBA00022679"/>
    </source>
</evidence>
<feature type="domain" description="Sulfatase N-terminal" evidence="9">
    <location>
        <begin position="234"/>
        <end position="525"/>
    </location>
</feature>
<dbReference type="NCBIfam" id="NF028537">
    <property type="entry name" value="P_eth_NH2_trans"/>
    <property type="match status" value="1"/>
</dbReference>
<dbReference type="AlphaFoldDB" id="V9HKT6"/>
<dbReference type="InterPro" id="IPR058130">
    <property type="entry name" value="PEA_transf_C"/>
</dbReference>
<evidence type="ECO:0000256" key="6">
    <source>
        <dbReference type="ARBA" id="ARBA00022989"/>
    </source>
</evidence>
<evidence type="ECO:0008006" key="13">
    <source>
        <dbReference type="Google" id="ProtNLM"/>
    </source>
</evidence>
<dbReference type="Proteomes" id="UP000017813">
    <property type="component" value="Unassembled WGS sequence"/>
</dbReference>
<gene>
    <name evidence="11" type="ORF">HMPREF9021_01375</name>
</gene>
<dbReference type="STRING" id="641147.HMPREF9021_01375"/>
<dbReference type="Pfam" id="PF08019">
    <property type="entry name" value="EptA_B_N"/>
    <property type="match status" value="1"/>
</dbReference>
<dbReference type="PANTHER" id="PTHR30443:SF0">
    <property type="entry name" value="PHOSPHOETHANOLAMINE TRANSFERASE EPTA"/>
    <property type="match status" value="1"/>
</dbReference>
<evidence type="ECO:0000256" key="2">
    <source>
        <dbReference type="ARBA" id="ARBA00022475"/>
    </source>
</evidence>
<dbReference type="eggNOG" id="COG2194">
    <property type="taxonomic scope" value="Bacteria"/>
</dbReference>
<dbReference type="Gene3D" id="3.40.720.10">
    <property type="entry name" value="Alkaline Phosphatase, subunit A"/>
    <property type="match status" value="1"/>
</dbReference>
<feature type="transmembrane region" description="Helical" evidence="8">
    <location>
        <begin position="78"/>
        <end position="100"/>
    </location>
</feature>
<accession>V9HKT6</accession>
<keyword evidence="7 8" id="KW-0472">Membrane</keyword>